<evidence type="ECO:0000256" key="10">
    <source>
        <dbReference type="ARBA" id="ARBA00044721"/>
    </source>
</evidence>
<keyword evidence="4 12" id="KW-0328">Glycosyltransferase</keyword>
<evidence type="ECO:0000256" key="11">
    <source>
        <dbReference type="ARBA" id="ARBA00048899"/>
    </source>
</evidence>
<evidence type="ECO:0000256" key="7">
    <source>
        <dbReference type="ARBA" id="ARBA00022824"/>
    </source>
</evidence>
<reference evidence="13 14" key="1">
    <citation type="journal article" date="2022" name="Nat. Plants">
        <title>Genomes of leafy and leafless Platanthera orchids illuminate the evolution of mycoheterotrophy.</title>
        <authorList>
            <person name="Li M.H."/>
            <person name="Liu K.W."/>
            <person name="Li Z."/>
            <person name="Lu H.C."/>
            <person name="Ye Q.L."/>
            <person name="Zhang D."/>
            <person name="Wang J.Y."/>
            <person name="Li Y.F."/>
            <person name="Zhong Z.M."/>
            <person name="Liu X."/>
            <person name="Yu X."/>
            <person name="Liu D.K."/>
            <person name="Tu X.D."/>
            <person name="Liu B."/>
            <person name="Hao Y."/>
            <person name="Liao X.Y."/>
            <person name="Jiang Y.T."/>
            <person name="Sun W.H."/>
            <person name="Chen J."/>
            <person name="Chen Y.Q."/>
            <person name="Ai Y."/>
            <person name="Zhai J.W."/>
            <person name="Wu S.S."/>
            <person name="Zhou Z."/>
            <person name="Hsiao Y.Y."/>
            <person name="Wu W.L."/>
            <person name="Chen Y.Y."/>
            <person name="Lin Y.F."/>
            <person name="Hsu J.L."/>
            <person name="Li C.Y."/>
            <person name="Wang Z.W."/>
            <person name="Zhao X."/>
            <person name="Zhong W.Y."/>
            <person name="Ma X.K."/>
            <person name="Ma L."/>
            <person name="Huang J."/>
            <person name="Chen G.Z."/>
            <person name="Huang M.Z."/>
            <person name="Huang L."/>
            <person name="Peng D.H."/>
            <person name="Luo Y.B."/>
            <person name="Zou S.Q."/>
            <person name="Chen S.P."/>
            <person name="Lan S."/>
            <person name="Tsai W.C."/>
            <person name="Van de Peer Y."/>
            <person name="Liu Z.J."/>
        </authorList>
    </citation>
    <scope>NUCLEOTIDE SEQUENCE [LARGE SCALE GENOMIC DNA]</scope>
    <source>
        <strain evidence="13">Lor287</strain>
    </source>
</reference>
<feature type="transmembrane region" description="Helical" evidence="12">
    <location>
        <begin position="20"/>
        <end position="36"/>
    </location>
</feature>
<name>A0AAP0BN91_9ASPA</name>
<keyword evidence="14" id="KW-1185">Reference proteome</keyword>
<comment type="catalytic activity">
    <reaction evidence="11">
        <text>an alpha-D-Man-(1-&gt;2)-alpha-D-Man-(1-&gt;2)-alpha-D-Man-(1-&gt;3)-[alpha-D-Man-(1-&gt;2)-alpha-D-Man-(1-&gt;3)-alpha-D-Man-(1-&gt;6)]-beta-D-Man-(1-&gt;4)-beta-D-GlcNAc-(1-&gt;4)-alpha-D-GlcNAc-diphospho-di-trans,poly-cis-dolichol + a di-trans,poly-cis-dolichyl beta-D-mannosyl phosphate = an alpha-D-Man-(1-&gt;2)-alpha-D-Man-(1-&gt;2)-alpha-D-Man-(1-&gt;3)-[alpha-D-Man-(1-&gt;2)-alpha-D-Man-(1-&gt;3)-[alpha-D-Man-(1-&gt;6)]-alpha-D-Man-(1-&gt;6)]-beta-D-Man-(1-&gt;4)-beta-D-GlcNAc-(1-&gt;4)-alpha-D-GlcNAc-diphospho-di-trans,poly-cis-dolichol + a di-trans,poly-cis-dolichyl phosphate + H(+)</text>
        <dbReference type="Rhea" id="RHEA:29535"/>
        <dbReference type="Rhea" id="RHEA-COMP:19498"/>
        <dbReference type="Rhea" id="RHEA-COMP:19501"/>
        <dbReference type="Rhea" id="RHEA-COMP:19518"/>
        <dbReference type="Rhea" id="RHEA-COMP:19519"/>
        <dbReference type="ChEBI" id="CHEBI:15378"/>
        <dbReference type="ChEBI" id="CHEBI:57683"/>
        <dbReference type="ChEBI" id="CHEBI:58211"/>
        <dbReference type="ChEBI" id="CHEBI:132517"/>
        <dbReference type="ChEBI" id="CHEBI:132519"/>
        <dbReference type="EC" id="2.4.1.260"/>
    </reaction>
    <physiologicalReaction direction="left-to-right" evidence="11">
        <dbReference type="Rhea" id="RHEA:29536"/>
    </physiologicalReaction>
</comment>
<comment type="similarity">
    <text evidence="3 12">Belongs to the glycosyltransferase 22 family.</text>
</comment>
<evidence type="ECO:0000256" key="9">
    <source>
        <dbReference type="ARBA" id="ARBA00023136"/>
    </source>
</evidence>
<evidence type="ECO:0000256" key="3">
    <source>
        <dbReference type="ARBA" id="ARBA00007063"/>
    </source>
</evidence>
<keyword evidence="6 12" id="KW-0812">Transmembrane</keyword>
<dbReference type="GO" id="GO:0052917">
    <property type="term" value="F:dol-P-Man:Man(7)GlcNAc(2)-PP-Dol alpha-1,6-mannosyltransferase activity"/>
    <property type="evidence" value="ECO:0007669"/>
    <property type="project" value="UniProtKB-EC"/>
</dbReference>
<protein>
    <recommendedName>
        <fullName evidence="12">Mannosyltransferase</fullName>
        <ecNumber evidence="12">2.4.1.-</ecNumber>
    </recommendedName>
</protein>
<dbReference type="EMBL" id="JBBWWQ010000006">
    <property type="protein sequence ID" value="KAK8944343.1"/>
    <property type="molecule type" value="Genomic_DNA"/>
</dbReference>
<accession>A0AAP0BN91</accession>
<feature type="transmembrane region" description="Helical" evidence="12">
    <location>
        <begin position="131"/>
        <end position="151"/>
    </location>
</feature>
<feature type="transmembrane region" description="Helical" evidence="12">
    <location>
        <begin position="352"/>
        <end position="376"/>
    </location>
</feature>
<evidence type="ECO:0000256" key="1">
    <source>
        <dbReference type="ARBA" id="ARBA00004477"/>
    </source>
</evidence>
<gene>
    <name evidence="13" type="primary">ALG12</name>
    <name evidence="13" type="ORF">KSP39_PZI008042</name>
</gene>
<evidence type="ECO:0000256" key="4">
    <source>
        <dbReference type="ARBA" id="ARBA00022676"/>
    </source>
</evidence>
<evidence type="ECO:0000313" key="14">
    <source>
        <dbReference type="Proteomes" id="UP001418222"/>
    </source>
</evidence>
<evidence type="ECO:0000256" key="8">
    <source>
        <dbReference type="ARBA" id="ARBA00022989"/>
    </source>
</evidence>
<keyword evidence="5" id="KW-0808">Transferase</keyword>
<evidence type="ECO:0000256" key="6">
    <source>
        <dbReference type="ARBA" id="ARBA00022692"/>
    </source>
</evidence>
<dbReference type="PANTHER" id="PTHR22760:SF1">
    <property type="entry name" value="DOL-P-MAN:MAN(7)GLCNAC(2)-PP-DOL ALPHA-1,6-MANNOSYLTRANSFERASE"/>
    <property type="match status" value="1"/>
</dbReference>
<dbReference type="PANTHER" id="PTHR22760">
    <property type="entry name" value="GLYCOSYLTRANSFERASE"/>
    <property type="match status" value="1"/>
</dbReference>
<keyword evidence="8 12" id="KW-1133">Transmembrane helix</keyword>
<sequence length="502" mass="57341">MASRPVVNSNTSFSKFFCNFGWDLVLGSIAAFYLIMSPYTKVEESFNVQAVHDILYHRQHMGRYDHLEFPGVVPRTFTGAIIIAILASPAIVVMQLFNVPKVYSLITVRLVFGCMVLSALRFFRIQVRKKFGFLVEAFFAILASVQFHLLFYSTRPLPNIFSFILVNLAYGFWFKGNASSTLKCLTVATAIFRCDTILLFGPIAIELLLSKSISLLQAIRCCISTSFVCIALTLLVDSMFWQRILWPELEVFWFNSVLNRSSEWGTHAFHWYFTSALPRSLLVAYPLSLLGVLLDRRMIKYFVPVFSFVLLYSKLPHKELRFIISSVPIFNVSAAIAASRMYHNQKKNIWRLLFLMMLGSLLVSLGCSVITFMASYNNYPGGYALKALHQIGDSKHFPSKMVHIDSFTAMNGISRFSEEYSWRYSKEEGIAMENYRGKNFTFLLNELPVVDGYKCLFAVKGFSRVQFQRGFPPFSLLKEPKVFIHGNMRDQDIAFGSWPGCP</sequence>
<comment type="function">
    <text evidence="10">Mannosyltransferase that operates in the biosynthetic pathway of dolichol-linked oligosaccharides, the glycan precursors employed in protein asparagine (N)-glycosylation. The assembly of dolichol-linked oligosaccharides begins on the cytosolic side of the endoplasmic reticulum membrane and finishes in its lumen. The sequential addition of sugars to dolichol pyrophosphate produces dolichol-linked oligosaccharides containing fourteen sugars, including two GlcNAcs, nine mannoses and three glucoses. Once assembled, the oligosaccharide is transferred from the lipid to nascent proteins by oligosaccharyltransferases. In the lumen of the endoplasmic reticulum, adds the eighth mannose residue in an alpha-1,6 linkage onto Man(7)GlcNAc(2)-PP-dolichol to produce Man(8)GlcNAc(2)-PP-dolichol.</text>
</comment>
<organism evidence="13 14">
    <name type="scientific">Platanthera zijinensis</name>
    <dbReference type="NCBI Taxonomy" id="2320716"/>
    <lineage>
        <taxon>Eukaryota</taxon>
        <taxon>Viridiplantae</taxon>
        <taxon>Streptophyta</taxon>
        <taxon>Embryophyta</taxon>
        <taxon>Tracheophyta</taxon>
        <taxon>Spermatophyta</taxon>
        <taxon>Magnoliopsida</taxon>
        <taxon>Liliopsida</taxon>
        <taxon>Asparagales</taxon>
        <taxon>Orchidaceae</taxon>
        <taxon>Orchidoideae</taxon>
        <taxon>Orchideae</taxon>
        <taxon>Orchidinae</taxon>
        <taxon>Platanthera</taxon>
    </lineage>
</organism>
<evidence type="ECO:0000256" key="12">
    <source>
        <dbReference type="RuleBase" id="RU363075"/>
    </source>
</evidence>
<dbReference type="Pfam" id="PF03901">
    <property type="entry name" value="Glyco_transf_22"/>
    <property type="match status" value="1"/>
</dbReference>
<proteinExistence type="inferred from homology"/>
<dbReference type="GO" id="GO:0006487">
    <property type="term" value="P:protein N-linked glycosylation"/>
    <property type="evidence" value="ECO:0007669"/>
    <property type="project" value="TreeGrafter"/>
</dbReference>
<comment type="pathway">
    <text evidence="2">Protein modification; protein glycosylation.</text>
</comment>
<keyword evidence="9 12" id="KW-0472">Membrane</keyword>
<feature type="transmembrane region" description="Helical" evidence="12">
    <location>
        <begin position="77"/>
        <end position="97"/>
    </location>
</feature>
<feature type="transmembrane region" description="Helical" evidence="12">
    <location>
        <begin position="185"/>
        <end position="205"/>
    </location>
</feature>
<dbReference type="EC" id="2.4.1.-" evidence="12"/>
<feature type="transmembrane region" description="Helical" evidence="12">
    <location>
        <begin position="217"/>
        <end position="236"/>
    </location>
</feature>
<evidence type="ECO:0000256" key="5">
    <source>
        <dbReference type="ARBA" id="ARBA00022679"/>
    </source>
</evidence>
<dbReference type="AlphaFoldDB" id="A0AAP0BN91"/>
<comment type="caution">
    <text evidence="13">The sequence shown here is derived from an EMBL/GenBank/DDBJ whole genome shotgun (WGS) entry which is preliminary data.</text>
</comment>
<dbReference type="GO" id="GO:0005789">
    <property type="term" value="C:endoplasmic reticulum membrane"/>
    <property type="evidence" value="ECO:0007669"/>
    <property type="project" value="UniProtKB-SubCell"/>
</dbReference>
<dbReference type="InterPro" id="IPR005599">
    <property type="entry name" value="GPI_mannosylTrfase"/>
</dbReference>
<feature type="transmembrane region" description="Helical" evidence="12">
    <location>
        <begin position="157"/>
        <end position="173"/>
    </location>
</feature>
<feature type="transmembrane region" description="Helical" evidence="12">
    <location>
        <begin position="103"/>
        <end position="124"/>
    </location>
</feature>
<dbReference type="Proteomes" id="UP001418222">
    <property type="component" value="Unassembled WGS sequence"/>
</dbReference>
<evidence type="ECO:0000313" key="13">
    <source>
        <dbReference type="EMBL" id="KAK8944343.1"/>
    </source>
</evidence>
<keyword evidence="7 12" id="KW-0256">Endoplasmic reticulum</keyword>
<evidence type="ECO:0000256" key="2">
    <source>
        <dbReference type="ARBA" id="ARBA00004922"/>
    </source>
</evidence>
<comment type="subcellular location">
    <subcellularLocation>
        <location evidence="1 12">Endoplasmic reticulum membrane</location>
        <topology evidence="1 12">Multi-pass membrane protein</topology>
    </subcellularLocation>
</comment>